<keyword evidence="1" id="KW-1133">Transmembrane helix</keyword>
<keyword evidence="1" id="KW-0812">Transmembrane</keyword>
<dbReference type="RefSeq" id="XP_007713827.1">
    <property type="nucleotide sequence ID" value="XM_007715637.1"/>
</dbReference>
<dbReference type="Proteomes" id="UP000053841">
    <property type="component" value="Unassembled WGS sequence"/>
</dbReference>
<evidence type="ECO:0000313" key="3">
    <source>
        <dbReference type="EMBL" id="EUC31879.1"/>
    </source>
</evidence>
<evidence type="ECO:0000256" key="2">
    <source>
        <dbReference type="SAM" id="SignalP"/>
    </source>
</evidence>
<dbReference type="AlphaFoldDB" id="W6Y930"/>
<organism evidence="3 4">
    <name type="scientific">Cochliobolus carbonum (strain 26-R-13)</name>
    <name type="common">Maize leaf spot fungus</name>
    <name type="synonym">Bipolaris zeicola</name>
    <dbReference type="NCBI Taxonomy" id="930089"/>
    <lineage>
        <taxon>Eukaryota</taxon>
        <taxon>Fungi</taxon>
        <taxon>Dikarya</taxon>
        <taxon>Ascomycota</taxon>
        <taxon>Pezizomycotina</taxon>
        <taxon>Dothideomycetes</taxon>
        <taxon>Pleosporomycetidae</taxon>
        <taxon>Pleosporales</taxon>
        <taxon>Pleosporineae</taxon>
        <taxon>Pleosporaceae</taxon>
        <taxon>Bipolaris</taxon>
    </lineage>
</organism>
<keyword evidence="4" id="KW-1185">Reference proteome</keyword>
<dbReference type="EMBL" id="KI964648">
    <property type="protein sequence ID" value="EUC31879.1"/>
    <property type="molecule type" value="Genomic_DNA"/>
</dbReference>
<proteinExistence type="predicted"/>
<accession>W6Y930</accession>
<evidence type="ECO:0000313" key="4">
    <source>
        <dbReference type="Proteomes" id="UP000053841"/>
    </source>
</evidence>
<evidence type="ECO:0000256" key="1">
    <source>
        <dbReference type="SAM" id="Phobius"/>
    </source>
</evidence>
<gene>
    <name evidence="3" type="ORF">COCCADRAFT_100128</name>
</gene>
<protein>
    <submittedName>
        <fullName evidence="3">Uncharacterized protein</fullName>
    </submittedName>
</protein>
<dbReference type="KEGG" id="bze:COCCADRAFT_100128"/>
<feature type="transmembrane region" description="Helical" evidence="1">
    <location>
        <begin position="29"/>
        <end position="48"/>
    </location>
</feature>
<keyword evidence="2" id="KW-0732">Signal</keyword>
<sequence>LGHFLFIYLFIYISIHVYADGCIDMQVHGHRYLSLLLLGICTYTCMFCR</sequence>
<feature type="non-terminal residue" evidence="3">
    <location>
        <position position="1"/>
    </location>
</feature>
<name>W6Y930_COCC2</name>
<reference evidence="3 4" key="1">
    <citation type="journal article" date="2013" name="PLoS Genet.">
        <title>Comparative genome structure, secondary metabolite, and effector coding capacity across Cochliobolus pathogens.</title>
        <authorList>
            <person name="Condon B.J."/>
            <person name="Leng Y."/>
            <person name="Wu D."/>
            <person name="Bushley K.E."/>
            <person name="Ohm R.A."/>
            <person name="Otillar R."/>
            <person name="Martin J."/>
            <person name="Schackwitz W."/>
            <person name="Grimwood J."/>
            <person name="MohdZainudin N."/>
            <person name="Xue C."/>
            <person name="Wang R."/>
            <person name="Manning V.A."/>
            <person name="Dhillon B."/>
            <person name="Tu Z.J."/>
            <person name="Steffenson B.J."/>
            <person name="Salamov A."/>
            <person name="Sun H."/>
            <person name="Lowry S."/>
            <person name="LaButti K."/>
            <person name="Han J."/>
            <person name="Copeland A."/>
            <person name="Lindquist E."/>
            <person name="Barry K."/>
            <person name="Schmutz J."/>
            <person name="Baker S.E."/>
            <person name="Ciuffetti L.M."/>
            <person name="Grigoriev I.V."/>
            <person name="Zhong S."/>
            <person name="Turgeon B.G."/>
        </authorList>
    </citation>
    <scope>NUCLEOTIDE SEQUENCE [LARGE SCALE GENOMIC DNA]</scope>
    <source>
        <strain evidence="3 4">26-R-13</strain>
    </source>
</reference>
<keyword evidence="1" id="KW-0472">Membrane</keyword>
<feature type="signal peptide" evidence="2">
    <location>
        <begin position="1"/>
        <end position="19"/>
    </location>
</feature>
<feature type="chain" id="PRO_5004886186" evidence="2">
    <location>
        <begin position="20"/>
        <end position="49"/>
    </location>
</feature>
<dbReference type="HOGENOM" id="CLU_3142804_0_0_1"/>
<dbReference type="GeneID" id="19142084"/>